<name>A0A8S5UQE9_9CAUD</name>
<dbReference type="EMBL" id="BK016120">
    <property type="protein sequence ID" value="DAF96720.1"/>
    <property type="molecule type" value="Genomic_DNA"/>
</dbReference>
<protein>
    <submittedName>
        <fullName evidence="1">Uncharacterized protein</fullName>
    </submittedName>
</protein>
<sequence>MEKKLDVSDIDLVSFEGFYQTIWDSSFEVSDYEYRNEVVEDEDFTFNEDSYQKAVCEAYTKQWERWLQQYVCKDIKLSFVGVQHPLAYNFSTDTIQVKIGLSSEAKKAIIAKVRNHREEIAGWIKENHSSSDGFWSFLSNDIKDWNRAALFNHTSDRQEAYLAYMLYYIVKAEIGAKNGDDRLEMMAYYNIFEQMSITEFITYPGNNKAA</sequence>
<accession>A0A8S5UQE9</accession>
<evidence type="ECO:0000313" key="1">
    <source>
        <dbReference type="EMBL" id="DAF96720.1"/>
    </source>
</evidence>
<organism evidence="1">
    <name type="scientific">Siphoviridae sp. ctfrT39</name>
    <dbReference type="NCBI Taxonomy" id="2825598"/>
    <lineage>
        <taxon>Viruses</taxon>
        <taxon>Duplodnaviria</taxon>
        <taxon>Heunggongvirae</taxon>
        <taxon>Uroviricota</taxon>
        <taxon>Caudoviricetes</taxon>
    </lineage>
</organism>
<reference evidence="1" key="1">
    <citation type="journal article" date="2021" name="Proc. Natl. Acad. Sci. U.S.A.">
        <title>A Catalog of Tens of Thousands of Viruses from Human Metagenomes Reveals Hidden Associations with Chronic Diseases.</title>
        <authorList>
            <person name="Tisza M.J."/>
            <person name="Buck C.B."/>
        </authorList>
    </citation>
    <scope>NUCLEOTIDE SEQUENCE</scope>
    <source>
        <strain evidence="1">CtfrT39</strain>
    </source>
</reference>
<proteinExistence type="predicted"/>